<dbReference type="PROSITE" id="PS50005">
    <property type="entry name" value="TPR"/>
    <property type="match status" value="1"/>
</dbReference>
<dbReference type="InterPro" id="IPR019734">
    <property type="entry name" value="TPR_rpt"/>
</dbReference>
<gene>
    <name evidence="3" type="ORF">AMJ44_03030</name>
</gene>
<name>A0A0S7Y5G6_UNCSA</name>
<dbReference type="Pfam" id="PF00515">
    <property type="entry name" value="TPR_1"/>
    <property type="match status" value="1"/>
</dbReference>
<comment type="caution">
    <text evidence="3">The sequence shown here is derived from an EMBL/GenBank/DDBJ whole genome shotgun (WGS) entry which is preliminary data.</text>
</comment>
<dbReference type="NCBIfam" id="TIGR04514">
    <property type="entry name" value="GWxTD_dom"/>
    <property type="match status" value="1"/>
</dbReference>
<feature type="repeat" description="TPR" evidence="1">
    <location>
        <begin position="642"/>
        <end position="675"/>
    </location>
</feature>
<evidence type="ECO:0000259" key="2">
    <source>
        <dbReference type="Pfam" id="PF20094"/>
    </source>
</evidence>
<dbReference type="SUPFAM" id="SSF48452">
    <property type="entry name" value="TPR-like"/>
    <property type="match status" value="1"/>
</dbReference>
<evidence type="ECO:0000313" key="3">
    <source>
        <dbReference type="EMBL" id="KPJ69643.1"/>
    </source>
</evidence>
<dbReference type="Proteomes" id="UP000051861">
    <property type="component" value="Unassembled WGS sequence"/>
</dbReference>
<feature type="domain" description="GWxTD" evidence="2">
    <location>
        <begin position="40"/>
        <end position="147"/>
    </location>
</feature>
<dbReference type="InterPro" id="IPR011990">
    <property type="entry name" value="TPR-like_helical_dom_sf"/>
</dbReference>
<dbReference type="SMART" id="SM00028">
    <property type="entry name" value="TPR"/>
    <property type="match status" value="3"/>
</dbReference>
<dbReference type="InterPro" id="IPR030959">
    <property type="entry name" value="GWxTD_dom"/>
</dbReference>
<reference evidence="3 4" key="1">
    <citation type="journal article" date="2015" name="Microbiome">
        <title>Genomic resolution of linkages in carbon, nitrogen, and sulfur cycling among widespread estuary sediment bacteria.</title>
        <authorList>
            <person name="Baker B.J."/>
            <person name="Lazar C.S."/>
            <person name="Teske A.P."/>
            <person name="Dick G.J."/>
        </authorList>
    </citation>
    <scope>NUCLEOTIDE SEQUENCE [LARGE SCALE GENOMIC DNA]</scope>
    <source>
        <strain evidence="3">DG_54_3</strain>
    </source>
</reference>
<dbReference type="AlphaFoldDB" id="A0A0S7Y5G6"/>
<organism evidence="3 4">
    <name type="scientific">candidate division WOR-1 bacterium DG_54_3</name>
    <dbReference type="NCBI Taxonomy" id="1703775"/>
    <lineage>
        <taxon>Bacteria</taxon>
        <taxon>Bacillati</taxon>
        <taxon>Saganbacteria</taxon>
    </lineage>
</organism>
<sequence length="689" mass="80073">MKRKKIFFLFLILFSTAFVSLMAGKEEISLKELPARYKKWLEEDVIYIITPKERELFLQLETDKARDIFVEAFWKQRDPSPGTPENEFKEEHYRRFSHANEYFGRETTRPGWQTERGRIYIILGPPLDIGRYEGEGFVFPAQIWSYQGNPEYGLPSHFHLIFYKRRGIGEYVLYSPGRDGPQSLLINYKGDPSDVYAAYLQLRKFDSRLAEASISLIPGESTSYGRPSLASDTLLSRVYSVPNKMVDWKYAEALLKFKDLVEVDYSVNYIGSDSLVSVIQDDSGLFFVHYSVEPEKLSVLSYEEKHRVNLELNGIVTDIDGKMIFQYEKTFPLNFNQEQIKDVEKTSIVIQDMIPLVAGDYRFSLLMKNTVSKEFTSFERNISIPERISSPSLSSLLLGYRLKKVPSQQNNNKPFRIGDSEIGCQARSVFHPHEDLIVFFQMYSLTEELRKKGIVKFTLYRNEEEYLARRKAIREFAHDNIFEKFPLQNFPPDYYSIKVSILDAKNREILSDQKGFEVTPLPDLPRPWIISKVMPASQSIVYSYILGKQFARKGKLEEAGRLLERAYNQNPLSLEYASSYAEVLFDREEYPKVKKILIPFLENPQKDFKFLPLLGASYQALEEYESAIASYKKYLSHYGTNLKILNSIGKCYYQLGNTKEALIAWEKSLEINPHQEELKRLVESLKGKQ</sequence>
<protein>
    <recommendedName>
        <fullName evidence="2">GWxTD domain-containing protein</fullName>
    </recommendedName>
</protein>
<evidence type="ECO:0000313" key="4">
    <source>
        <dbReference type="Proteomes" id="UP000051861"/>
    </source>
</evidence>
<dbReference type="Pfam" id="PF20094">
    <property type="entry name" value="GWxTD_dom"/>
    <property type="match status" value="1"/>
</dbReference>
<dbReference type="Gene3D" id="1.25.40.10">
    <property type="entry name" value="Tetratricopeptide repeat domain"/>
    <property type="match status" value="1"/>
</dbReference>
<evidence type="ECO:0000256" key="1">
    <source>
        <dbReference type="PROSITE-ProRule" id="PRU00339"/>
    </source>
</evidence>
<proteinExistence type="predicted"/>
<dbReference type="EMBL" id="LIZX01000018">
    <property type="protein sequence ID" value="KPJ69643.1"/>
    <property type="molecule type" value="Genomic_DNA"/>
</dbReference>
<keyword evidence="1" id="KW-0802">TPR repeat</keyword>
<accession>A0A0S7Y5G6</accession>